<dbReference type="EMBL" id="KV921860">
    <property type="protein sequence ID" value="ORE10984.1"/>
    <property type="molecule type" value="Genomic_DNA"/>
</dbReference>
<dbReference type="PANTHER" id="PTHR43811">
    <property type="entry name" value="FKBP-TYPE PEPTIDYL-PROLYL CIS-TRANS ISOMERASE FKPA"/>
    <property type="match status" value="1"/>
</dbReference>
<comment type="similarity">
    <text evidence="2">Belongs to the FKBP-type PPIase family. FKBP3/4 subfamily.</text>
</comment>
<reference evidence="9" key="1">
    <citation type="journal article" date="2016" name="Proc. Natl. Acad. Sci. U.S.A.">
        <title>Lipid metabolic changes in an early divergent fungus govern the establishment of a mutualistic symbiosis with endobacteria.</title>
        <authorList>
            <person name="Lastovetsky O.A."/>
            <person name="Gaspar M.L."/>
            <person name="Mondo S.J."/>
            <person name="LaButti K.M."/>
            <person name="Sandor L."/>
            <person name="Grigoriev I.V."/>
            <person name="Henry S.A."/>
            <person name="Pawlowska T.E."/>
        </authorList>
    </citation>
    <scope>NUCLEOTIDE SEQUENCE [LARGE SCALE GENOMIC DNA]</scope>
    <source>
        <strain evidence="9">ATCC 52814</strain>
    </source>
</reference>
<evidence type="ECO:0000256" key="6">
    <source>
        <dbReference type="PROSITE-ProRule" id="PRU00277"/>
    </source>
</evidence>
<name>A0A1X0RG49_RHIZD</name>
<evidence type="ECO:0000256" key="7">
    <source>
        <dbReference type="SAM" id="MobiDB-lite"/>
    </source>
</evidence>
<dbReference type="InterPro" id="IPR023566">
    <property type="entry name" value="PPIase_Fpr3/Fpr4-like"/>
</dbReference>
<dbReference type="Pfam" id="PF17800">
    <property type="entry name" value="NPL"/>
    <property type="match status" value="1"/>
</dbReference>
<dbReference type="Gene3D" id="3.10.50.40">
    <property type="match status" value="1"/>
</dbReference>
<evidence type="ECO:0000313" key="9">
    <source>
        <dbReference type="EMBL" id="ORE10984.1"/>
    </source>
</evidence>
<gene>
    <name evidence="9" type="ORF">BCV72DRAFT_198524</name>
</gene>
<dbReference type="PROSITE" id="PS50059">
    <property type="entry name" value="FKBP_PPIASE"/>
    <property type="match status" value="1"/>
</dbReference>
<feature type="domain" description="PPIase FKBP-type" evidence="8">
    <location>
        <begin position="286"/>
        <end position="373"/>
    </location>
</feature>
<keyword evidence="4 5" id="KW-0413">Isomerase</keyword>
<dbReference type="VEuPathDB" id="FungiDB:BCV72DRAFT_198524"/>
<comment type="catalytic activity">
    <reaction evidence="1 5 6">
        <text>[protein]-peptidylproline (omega=180) = [protein]-peptidylproline (omega=0)</text>
        <dbReference type="Rhea" id="RHEA:16237"/>
        <dbReference type="Rhea" id="RHEA-COMP:10747"/>
        <dbReference type="Rhea" id="RHEA-COMP:10748"/>
        <dbReference type="ChEBI" id="CHEBI:83833"/>
        <dbReference type="ChEBI" id="CHEBI:83834"/>
        <dbReference type="EC" id="5.2.1.8"/>
    </reaction>
</comment>
<dbReference type="EC" id="5.2.1.8" evidence="5"/>
<dbReference type="PANTHER" id="PTHR43811:SF19">
    <property type="entry name" value="39 KDA FK506-BINDING NUCLEAR PROTEIN"/>
    <property type="match status" value="1"/>
</dbReference>
<dbReference type="GO" id="GO:0000785">
    <property type="term" value="C:chromatin"/>
    <property type="evidence" value="ECO:0007669"/>
    <property type="project" value="TreeGrafter"/>
</dbReference>
<feature type="compositionally biased region" description="Acidic residues" evidence="7">
    <location>
        <begin position="144"/>
        <end position="172"/>
    </location>
</feature>
<dbReference type="AlphaFoldDB" id="A0A1X0RG49"/>
<evidence type="ECO:0000256" key="2">
    <source>
        <dbReference type="ARBA" id="ARBA00007838"/>
    </source>
</evidence>
<dbReference type="Proteomes" id="UP000242414">
    <property type="component" value="Unassembled WGS sequence"/>
</dbReference>
<dbReference type="PIRSF" id="PIRSF001473">
    <property type="entry name" value="FK506-bp_FPR3"/>
    <property type="match status" value="1"/>
</dbReference>
<evidence type="ECO:0000256" key="5">
    <source>
        <dbReference type="PIRNR" id="PIRNR001473"/>
    </source>
</evidence>
<dbReference type="GO" id="GO:0003755">
    <property type="term" value="F:peptidyl-prolyl cis-trans isomerase activity"/>
    <property type="evidence" value="ECO:0007669"/>
    <property type="project" value="UniProtKB-KW"/>
</dbReference>
<dbReference type="InterPro" id="IPR001179">
    <property type="entry name" value="PPIase_FKBP_dom"/>
</dbReference>
<proteinExistence type="inferred from homology"/>
<feature type="compositionally biased region" description="Basic and acidic residues" evidence="7">
    <location>
        <begin position="194"/>
        <end position="261"/>
    </location>
</feature>
<feature type="region of interest" description="Disordered" evidence="7">
    <location>
        <begin position="144"/>
        <end position="264"/>
    </location>
</feature>
<evidence type="ECO:0000256" key="3">
    <source>
        <dbReference type="ARBA" id="ARBA00023110"/>
    </source>
</evidence>
<dbReference type="Pfam" id="PF00254">
    <property type="entry name" value="FKBP_C"/>
    <property type="match status" value="1"/>
</dbReference>
<accession>A0A1X0RG49</accession>
<dbReference type="GO" id="GO:0005730">
    <property type="term" value="C:nucleolus"/>
    <property type="evidence" value="ECO:0007669"/>
    <property type="project" value="TreeGrafter"/>
</dbReference>
<sequence length="373" mass="41759">MSVQGFWGLQLVPGKTYSQVVAAPFRISMASLTVDADGNKRTSVSVLIDKKEFVLCTLVPNKIEQQPLDITFVEGEEVTFSAKGSNAVHLTGNYVFHDDDEGDMGSMGDESEEEDNVEEFLKKLPPNATKEDISKFFLTMYSDEEIDSDEAMGEDDSESEEESEEEESEEEEKPIVNKKRPAEDTKTPPTKKQKAAEQAKKPETKKEESKKEQAKKKEEPKKKEEQKKEQAKKEEPKKKEEQKKKEEPKKKEEQKKEEPKKKVTKLPNGLIIEDIKVGEGASCKSGQRVGMRYIGKLTNGKVFDKNVSGKPFSFLLGRGEVIKGWDLGIVGMKAGGERRLTIPAPLAYGKRGAPPDIPKNATLVFDVKLLTMK</sequence>
<dbReference type="InterPro" id="IPR041232">
    <property type="entry name" value="NPL"/>
</dbReference>
<dbReference type="OrthoDB" id="1902587at2759"/>
<dbReference type="Gene3D" id="2.60.120.340">
    <property type="entry name" value="Nucleoplasmin core domain"/>
    <property type="match status" value="1"/>
</dbReference>
<dbReference type="SUPFAM" id="SSF54534">
    <property type="entry name" value="FKBP-like"/>
    <property type="match status" value="1"/>
</dbReference>
<organism evidence="9">
    <name type="scientific">Rhizopus microsporus var. microsporus</name>
    <dbReference type="NCBI Taxonomy" id="86635"/>
    <lineage>
        <taxon>Eukaryota</taxon>
        <taxon>Fungi</taxon>
        <taxon>Fungi incertae sedis</taxon>
        <taxon>Mucoromycota</taxon>
        <taxon>Mucoromycotina</taxon>
        <taxon>Mucoromycetes</taxon>
        <taxon>Mucorales</taxon>
        <taxon>Mucorineae</taxon>
        <taxon>Rhizopodaceae</taxon>
        <taxon>Rhizopus</taxon>
    </lineage>
</organism>
<evidence type="ECO:0000256" key="4">
    <source>
        <dbReference type="ARBA" id="ARBA00023235"/>
    </source>
</evidence>
<dbReference type="FunFam" id="3.10.50.40:FF:000006">
    <property type="entry name" value="Peptidyl-prolyl cis-trans isomerase"/>
    <property type="match status" value="1"/>
</dbReference>
<keyword evidence="3 5" id="KW-0697">Rotamase</keyword>
<evidence type="ECO:0000256" key="1">
    <source>
        <dbReference type="ARBA" id="ARBA00000971"/>
    </source>
</evidence>
<evidence type="ECO:0000259" key="8">
    <source>
        <dbReference type="PROSITE" id="PS50059"/>
    </source>
</evidence>
<dbReference type="InterPro" id="IPR046357">
    <property type="entry name" value="PPIase_dom_sf"/>
</dbReference>
<protein>
    <recommendedName>
        <fullName evidence="5">FK506-binding protein</fullName>
        <ecNumber evidence="5">5.2.1.8</ecNumber>
    </recommendedName>
</protein>